<dbReference type="SMART" id="SM00564">
    <property type="entry name" value="PQQ"/>
    <property type="match status" value="3"/>
</dbReference>
<dbReference type="Proteomes" id="UP000000740">
    <property type="component" value="Plasmid pHLAC01"/>
</dbReference>
<gene>
    <name evidence="2" type="ordered locus">Hlac_3468</name>
</gene>
<feature type="compositionally biased region" description="Basic and acidic residues" evidence="1">
    <location>
        <begin position="307"/>
        <end position="321"/>
    </location>
</feature>
<name>B9LWY7_HALLT</name>
<dbReference type="RefSeq" id="WP_012660181.1">
    <property type="nucleotide sequence ID" value="NC_012030.1"/>
</dbReference>
<dbReference type="SUPFAM" id="SSF50998">
    <property type="entry name" value="Quinoprotein alcohol dehydrogenase-like"/>
    <property type="match status" value="1"/>
</dbReference>
<keyword evidence="2" id="KW-0614">Plasmid</keyword>
<dbReference type="KEGG" id="hla:Hlac_3468"/>
<dbReference type="GeneID" id="7402314"/>
<sequence>MSDAVDDPHPNPNRDGFDARTVALGDVQPGRSRHAGRRSAVAVVGDLAVAGTADGALVAFDRDTLVERWRTAPAGVDADAPPSVVSIATYQGGILAGERSARGGVRCLDPTDGTVRFRMETRDDVGGPQRETRFFLPFVVDIVGDGERAYVAARRYERDGDDRSFHSVVFALDAHGARAWTYETDASVIALDARDDRLGVAHNRCPGDDQHGLVVLDAESGRRRFDWDPGTEGQRRIGDVALVADGAVVASHGDKRGYRLTDGGGVRWRVDLATPTVVDDETLYAYPNHVHAADDGVVFVTGNTYPEDGRETDGRHPDEHTAVGVSPDGDRRWHADVGGFASELAAAGDRVVVPGAQHFRDRDADDHGLRVLDVADGPVGDRATDGIVTAVATADGDVAAIEEPVVYHDEGIERGAYRLHWVRVG</sequence>
<organism evidence="2 3">
    <name type="scientific">Halorubrum lacusprofundi (strain ATCC 49239 / DSM 5036 / JCM 8891 / ACAM 34)</name>
    <dbReference type="NCBI Taxonomy" id="416348"/>
    <lineage>
        <taxon>Archaea</taxon>
        <taxon>Methanobacteriati</taxon>
        <taxon>Methanobacteriota</taxon>
        <taxon>Stenosarchaea group</taxon>
        <taxon>Halobacteria</taxon>
        <taxon>Halobacteriales</taxon>
        <taxon>Haloferacaceae</taxon>
        <taxon>Halorubrum</taxon>
    </lineage>
</organism>
<dbReference type="eggNOG" id="arCOG02490">
    <property type="taxonomic scope" value="Archaea"/>
</dbReference>
<evidence type="ECO:0000313" key="3">
    <source>
        <dbReference type="Proteomes" id="UP000000740"/>
    </source>
</evidence>
<reference evidence="2 3" key="1">
    <citation type="journal article" date="2016" name="Stand. Genomic Sci.">
        <title>Complete genome sequence of the Antarctic Halorubrum lacusprofundi type strain ACAM 34.</title>
        <authorList>
            <person name="Anderson I.J."/>
            <person name="DasSarma P."/>
            <person name="Lucas S."/>
            <person name="Copeland A."/>
            <person name="Lapidus A."/>
            <person name="Del Rio T.G."/>
            <person name="Tice H."/>
            <person name="Dalin E."/>
            <person name="Bruce D.C."/>
            <person name="Goodwin L."/>
            <person name="Pitluck S."/>
            <person name="Sims D."/>
            <person name="Brettin T.S."/>
            <person name="Detter J.C."/>
            <person name="Han C.S."/>
            <person name="Larimer F."/>
            <person name="Hauser L."/>
            <person name="Land M."/>
            <person name="Ivanova N."/>
            <person name="Richardson P."/>
            <person name="Cavicchioli R."/>
            <person name="DasSarma S."/>
            <person name="Woese C.R."/>
            <person name="Kyrpides N.C."/>
        </authorList>
    </citation>
    <scope>NUCLEOTIDE SEQUENCE [LARGE SCALE GENOMIC DNA]</scope>
    <source>
        <strain evidence="3">ATCC 49239 / DSM 5036 / JCM 8891 / ACAM 34</strain>
    </source>
</reference>
<geneLocation type="plasmid" evidence="2 3">
    <name>pHLAC01</name>
</geneLocation>
<dbReference type="AlphaFoldDB" id="B9LWY7"/>
<proteinExistence type="predicted"/>
<evidence type="ECO:0000256" key="1">
    <source>
        <dbReference type="SAM" id="MobiDB-lite"/>
    </source>
</evidence>
<feature type="region of interest" description="Disordered" evidence="1">
    <location>
        <begin position="307"/>
        <end position="329"/>
    </location>
</feature>
<dbReference type="EMBL" id="CP001367">
    <property type="protein sequence ID" value="ACM58978.1"/>
    <property type="molecule type" value="Genomic_DNA"/>
</dbReference>
<dbReference type="InterPro" id="IPR015943">
    <property type="entry name" value="WD40/YVTN_repeat-like_dom_sf"/>
</dbReference>
<dbReference type="Gene3D" id="2.130.10.10">
    <property type="entry name" value="YVTN repeat-like/Quinoprotein amine dehydrogenase"/>
    <property type="match status" value="1"/>
</dbReference>
<accession>B9LWY7</accession>
<protein>
    <submittedName>
        <fullName evidence="2">Tup1 like transcriptional repressor</fullName>
    </submittedName>
</protein>
<dbReference type="Gene3D" id="2.40.10.480">
    <property type="match status" value="1"/>
</dbReference>
<dbReference type="HOGENOM" id="CLU_047517_0_0_2"/>
<dbReference type="InterPro" id="IPR018391">
    <property type="entry name" value="PQQ_b-propeller_rpt"/>
</dbReference>
<keyword evidence="3" id="KW-1185">Reference proteome</keyword>
<evidence type="ECO:0000313" key="2">
    <source>
        <dbReference type="EMBL" id="ACM58978.1"/>
    </source>
</evidence>
<dbReference type="InterPro" id="IPR011047">
    <property type="entry name" value="Quinoprotein_ADH-like_sf"/>
</dbReference>